<dbReference type="GO" id="GO:0046872">
    <property type="term" value="F:metal ion binding"/>
    <property type="evidence" value="ECO:0007669"/>
    <property type="project" value="UniProtKB-KW"/>
</dbReference>
<reference evidence="5 6" key="1">
    <citation type="submission" date="2019-03" db="EMBL/GenBank/DDBJ databases">
        <title>Sequencing the genomes of 1000 actinobacteria strains.</title>
        <authorList>
            <person name="Klenk H.-P."/>
        </authorList>
    </citation>
    <scope>NUCLEOTIDE SEQUENCE [LARGE SCALE GENOMIC DNA]</scope>
    <source>
        <strain evidence="5 6">DSM 44969</strain>
    </source>
</reference>
<evidence type="ECO:0000313" key="5">
    <source>
        <dbReference type="EMBL" id="TCK26905.1"/>
    </source>
</evidence>
<protein>
    <submittedName>
        <fullName evidence="5">Fumarylacetoacetate hydrolase</fullName>
    </submittedName>
</protein>
<name>A0A4R1I074_PSEEN</name>
<dbReference type="GO" id="GO:1902000">
    <property type="term" value="P:homogentisate catabolic process"/>
    <property type="evidence" value="ECO:0007669"/>
    <property type="project" value="TreeGrafter"/>
</dbReference>
<evidence type="ECO:0000256" key="3">
    <source>
        <dbReference type="PIRSR" id="PIRSR605959-3"/>
    </source>
</evidence>
<feature type="binding site" evidence="3">
    <location>
        <position position="206"/>
    </location>
    <ligand>
        <name>Mg(2+)</name>
        <dbReference type="ChEBI" id="CHEBI:18420"/>
    </ligand>
</feature>
<dbReference type="EMBL" id="SMFZ01000001">
    <property type="protein sequence ID" value="TCK26905.1"/>
    <property type="molecule type" value="Genomic_DNA"/>
</dbReference>
<dbReference type="GO" id="GO:0004334">
    <property type="term" value="F:fumarylacetoacetase activity"/>
    <property type="evidence" value="ECO:0007669"/>
    <property type="project" value="InterPro"/>
</dbReference>
<keyword evidence="3" id="KW-0479">Metal-binding</keyword>
<feature type="active site" description="Proton acceptor" evidence="1">
    <location>
        <position position="113"/>
    </location>
</feature>
<evidence type="ECO:0000256" key="1">
    <source>
        <dbReference type="PIRSR" id="PIRSR605959-1"/>
    </source>
</evidence>
<feature type="binding site" evidence="2">
    <location>
        <position position="213"/>
    </location>
    <ligand>
        <name>substrate</name>
    </ligand>
</feature>
<sequence length="384" mass="40427">MTAASPPPGVAFGVVAGAGPSRIVAPLADGGMLDIASLATAQRGPHADLLSAPNLDPLLAANRPVWMEVTQWLRSWLDDPDRLAPHRMPAGGPDPVLPFSVADYVDFYACEQHARNAGLIFRPDAEPLMPNWKHLPVGYHGRAGTVRVSGTPVVRPSGQRGAGDFGPSRRLDLECELGFVLGDPVPGPVSMSDALDHVFGVVLLNDWSARDIQGWETRPLGPHLGKSFATSVSAWVTPADELTAAWTDPPPRDPDPLPYLTGEADRGLDIACEIHLNGERVSTPPGADLYWTAAQLVAHLTSNGAGLRAGDLLGSGTVSGPERAQRGSMLELSWNGAEPLELAGGATRSWLEDGDEVVLTATAPRAGGGRIPLGEVRGRIDPAT</sequence>
<keyword evidence="5" id="KW-0378">Hydrolase</keyword>
<comment type="caution">
    <text evidence="5">The sequence shown here is derived from an EMBL/GenBank/DDBJ whole genome shotgun (WGS) entry which is preliminary data.</text>
</comment>
<feature type="binding site" evidence="3">
    <location>
        <position position="174"/>
    </location>
    <ligand>
        <name>Ca(2+)</name>
        <dbReference type="ChEBI" id="CHEBI:29108"/>
    </ligand>
</feature>
<feature type="binding site" evidence="3">
    <location>
        <position position="176"/>
    </location>
    <ligand>
        <name>Ca(2+)</name>
        <dbReference type="ChEBI" id="CHEBI:29108"/>
    </ligand>
</feature>
<dbReference type="Gene3D" id="3.90.850.10">
    <property type="entry name" value="Fumarylacetoacetase-like, C-terminal domain"/>
    <property type="match status" value="1"/>
</dbReference>
<comment type="cofactor">
    <cofactor evidence="3">
        <name>Mg(2+)</name>
        <dbReference type="ChEBI" id="CHEBI:18420"/>
    </cofactor>
</comment>
<dbReference type="OrthoDB" id="3766879at2"/>
<dbReference type="PANTHER" id="PTHR43069:SF2">
    <property type="entry name" value="FUMARYLACETOACETASE"/>
    <property type="match status" value="1"/>
</dbReference>
<feature type="domain" description="Fumarylacetoacetase-like C-terminal" evidence="4">
    <location>
        <begin position="105"/>
        <end position="362"/>
    </location>
</feature>
<accession>A0A4R1I074</accession>
<feature type="binding site" evidence="3">
    <location>
        <position position="206"/>
    </location>
    <ligand>
        <name>Ca(2+)</name>
        <dbReference type="ChEBI" id="CHEBI:29108"/>
    </ligand>
</feature>
<feature type="binding site" evidence="3">
    <location>
        <position position="230"/>
    </location>
    <ligand>
        <name>Mg(2+)</name>
        <dbReference type="ChEBI" id="CHEBI:18420"/>
    </ligand>
</feature>
<comment type="cofactor">
    <cofactor evidence="3">
        <name>Ca(2+)</name>
        <dbReference type="ChEBI" id="CHEBI:29108"/>
    </cofactor>
</comment>
<evidence type="ECO:0000256" key="2">
    <source>
        <dbReference type="PIRSR" id="PIRSR605959-2"/>
    </source>
</evidence>
<dbReference type="PANTHER" id="PTHR43069">
    <property type="entry name" value="FUMARYLACETOACETASE"/>
    <property type="match status" value="1"/>
</dbReference>
<dbReference type="InterPro" id="IPR005959">
    <property type="entry name" value="Fumarylacetoacetase"/>
</dbReference>
<dbReference type="Proteomes" id="UP000295560">
    <property type="component" value="Unassembled WGS sequence"/>
</dbReference>
<dbReference type="Pfam" id="PF01557">
    <property type="entry name" value="FAA_hydrolase"/>
    <property type="match status" value="1"/>
</dbReference>
<keyword evidence="6" id="KW-1185">Reference proteome</keyword>
<organism evidence="5 6">
    <name type="scientific">Pseudonocardia endophytica</name>
    <dbReference type="NCBI Taxonomy" id="401976"/>
    <lineage>
        <taxon>Bacteria</taxon>
        <taxon>Bacillati</taxon>
        <taxon>Actinomycetota</taxon>
        <taxon>Actinomycetes</taxon>
        <taxon>Pseudonocardiales</taxon>
        <taxon>Pseudonocardiaceae</taxon>
        <taxon>Pseudonocardia</taxon>
    </lineage>
</organism>
<dbReference type="GO" id="GO:0006572">
    <property type="term" value="P:L-tyrosine catabolic process"/>
    <property type="evidence" value="ECO:0007669"/>
    <property type="project" value="TreeGrafter"/>
</dbReference>
<evidence type="ECO:0000259" key="4">
    <source>
        <dbReference type="Pfam" id="PF01557"/>
    </source>
</evidence>
<dbReference type="InterPro" id="IPR011234">
    <property type="entry name" value="Fumarylacetoacetase-like_C"/>
</dbReference>
<evidence type="ECO:0000313" key="6">
    <source>
        <dbReference type="Proteomes" id="UP000295560"/>
    </source>
</evidence>
<feature type="binding site" evidence="2">
    <location>
        <position position="317"/>
    </location>
    <ligand>
        <name>substrate</name>
    </ligand>
</feature>
<dbReference type="AlphaFoldDB" id="A0A4R1I074"/>
<dbReference type="InterPro" id="IPR036663">
    <property type="entry name" value="Fumarylacetoacetase_C_sf"/>
</dbReference>
<dbReference type="RefSeq" id="WP_132424850.1">
    <property type="nucleotide sequence ID" value="NZ_SMFZ01000001.1"/>
</dbReference>
<feature type="binding site" evidence="3">
    <location>
        <position position="226"/>
    </location>
    <ligand>
        <name>Mg(2+)</name>
        <dbReference type="ChEBI" id="CHEBI:18420"/>
    </ligand>
</feature>
<gene>
    <name evidence="5" type="ORF">EV378_2750</name>
</gene>
<feature type="binding site" evidence="3">
    <location>
        <position position="106"/>
    </location>
    <ligand>
        <name>Ca(2+)</name>
        <dbReference type="ChEBI" id="CHEBI:29108"/>
    </ligand>
</feature>
<dbReference type="SUPFAM" id="SSF56529">
    <property type="entry name" value="FAH"/>
    <property type="match status" value="1"/>
</dbReference>
<keyword evidence="3" id="KW-0460">Magnesium</keyword>
<proteinExistence type="predicted"/>
<feature type="binding site" evidence="2">
    <location>
        <position position="108"/>
    </location>
    <ligand>
        <name>substrate</name>
    </ligand>
</feature>
<dbReference type="GO" id="GO:0006559">
    <property type="term" value="P:L-phenylalanine catabolic process"/>
    <property type="evidence" value="ECO:0007669"/>
    <property type="project" value="TreeGrafter"/>
</dbReference>
<feature type="binding site" evidence="2">
    <location>
        <position position="122"/>
    </location>
    <ligand>
        <name>substrate</name>
    </ligand>
</feature>
<keyword evidence="3" id="KW-0106">Calcium</keyword>